<feature type="region of interest" description="Disordered" evidence="1">
    <location>
        <begin position="159"/>
        <end position="184"/>
    </location>
</feature>
<feature type="region of interest" description="Disordered" evidence="1">
    <location>
        <begin position="374"/>
        <end position="404"/>
    </location>
</feature>
<dbReference type="GO" id="GO:0005759">
    <property type="term" value="C:mitochondrial matrix"/>
    <property type="evidence" value="ECO:0007669"/>
    <property type="project" value="TreeGrafter"/>
</dbReference>
<dbReference type="Proteomes" id="UP000245383">
    <property type="component" value="Unassembled WGS sequence"/>
</dbReference>
<dbReference type="GO" id="GO:0000403">
    <property type="term" value="F:Y-form DNA binding"/>
    <property type="evidence" value="ECO:0007669"/>
    <property type="project" value="TreeGrafter"/>
</dbReference>
<evidence type="ECO:0000259" key="2">
    <source>
        <dbReference type="PROSITE" id="PS51194"/>
    </source>
</evidence>
<gene>
    <name evidence="3" type="ORF">BB561_000993</name>
</gene>
<dbReference type="PROSITE" id="PS51194">
    <property type="entry name" value="HELICASE_CTER"/>
    <property type="match status" value="1"/>
</dbReference>
<dbReference type="SUPFAM" id="SSF52540">
    <property type="entry name" value="P-loop containing nucleoside triphosphate hydrolases"/>
    <property type="match status" value="1"/>
</dbReference>
<reference evidence="3 4" key="1">
    <citation type="journal article" date="2018" name="MBio">
        <title>Comparative Genomics Reveals the Core Gene Toolbox for the Fungus-Insect Symbiosis.</title>
        <authorList>
            <person name="Wang Y."/>
            <person name="Stata M."/>
            <person name="Wang W."/>
            <person name="Stajich J.E."/>
            <person name="White M.M."/>
            <person name="Moncalvo J.M."/>
        </authorList>
    </citation>
    <scope>NUCLEOTIDE SEQUENCE [LARGE SCALE GENOMIC DNA]</scope>
    <source>
        <strain evidence="3 4">SWE-8-4</strain>
    </source>
</reference>
<sequence>MYIDDAENLKERNELIVKKYIELAQNDPSGARKSTVVFTNTVNQCKGIRNEFIENKINAMYIIGSMGLNMREYVIREFESKRCPVLINCGVLTEGIDIPNIDCLIIASPTKSPCRFIQMVGRGVRLSKGKKNCLVIDFFNHFTGIKILSPHDALAFKEKKSTSPKDKKDESKDEKNYTEKSRKKVDVSVKSQNYCNPYSVFTYNSEQLDEMQKQFGLGWSNIFKNSYIDSDTFTCGSLVVSNLSKLAWTALNDNLYVLQSSNDLIFIERVISKVKPPFSYNAYYQTVTSLADNFFNSNSPKIPIDIGIDSESLSKALSAVDKFVFSKYSDGEAKNLLRICPFRKSKVKQIQKNMLIELGYPKKILDRETGTLDNNITKENYREPDPNSADPNFESDEQSNSSSIKNSNLSKFYGAEIQNISKLITNNFKKIMSLKNLYNYPAFRYFIKEKKDIEIQTFSFDGLGRELTEKELYDLGVTENIKLDNGTAQNLILKMLYKLRKNKQLLY</sequence>
<dbReference type="PANTHER" id="PTHR47396">
    <property type="entry name" value="TYPE I RESTRICTION ENZYME ECOKI R PROTEIN"/>
    <property type="match status" value="1"/>
</dbReference>
<keyword evidence="4" id="KW-1185">Reference proteome</keyword>
<dbReference type="EMBL" id="MBFR01000025">
    <property type="protein sequence ID" value="PVU96726.1"/>
    <property type="molecule type" value="Genomic_DNA"/>
</dbReference>
<dbReference type="InterPro" id="IPR001650">
    <property type="entry name" value="Helicase_C-like"/>
</dbReference>
<organism evidence="3 4">
    <name type="scientific">Smittium simulii</name>
    <dbReference type="NCBI Taxonomy" id="133385"/>
    <lineage>
        <taxon>Eukaryota</taxon>
        <taxon>Fungi</taxon>
        <taxon>Fungi incertae sedis</taxon>
        <taxon>Zoopagomycota</taxon>
        <taxon>Kickxellomycotina</taxon>
        <taxon>Harpellomycetes</taxon>
        <taxon>Harpellales</taxon>
        <taxon>Legeriomycetaceae</taxon>
        <taxon>Smittium</taxon>
    </lineage>
</organism>
<proteinExistence type="predicted"/>
<dbReference type="InterPro" id="IPR050742">
    <property type="entry name" value="Helicase_Restrict-Modif_Enz"/>
</dbReference>
<dbReference type="Gene3D" id="3.40.50.300">
    <property type="entry name" value="P-loop containing nucleotide triphosphate hydrolases"/>
    <property type="match status" value="1"/>
</dbReference>
<dbReference type="AlphaFoldDB" id="A0A2T9YWQ7"/>
<dbReference type="GO" id="GO:0036121">
    <property type="term" value="F:double-stranded DNA helicase activity"/>
    <property type="evidence" value="ECO:0007669"/>
    <property type="project" value="TreeGrafter"/>
</dbReference>
<accession>A0A2T9YWQ7</accession>
<dbReference type="PANTHER" id="PTHR47396:SF1">
    <property type="entry name" value="ATP-DEPENDENT HELICASE IRC3-RELATED"/>
    <property type="match status" value="1"/>
</dbReference>
<dbReference type="GO" id="GO:0061749">
    <property type="term" value="F:forked DNA-dependent helicase activity"/>
    <property type="evidence" value="ECO:0007669"/>
    <property type="project" value="TreeGrafter"/>
</dbReference>
<dbReference type="STRING" id="133385.A0A2T9YWQ7"/>
<dbReference type="GO" id="GO:0070125">
    <property type="term" value="P:mitochondrial translational elongation"/>
    <property type="evidence" value="ECO:0007669"/>
    <property type="project" value="TreeGrafter"/>
</dbReference>
<evidence type="ECO:0000313" key="3">
    <source>
        <dbReference type="EMBL" id="PVU96726.1"/>
    </source>
</evidence>
<dbReference type="SMART" id="SM00490">
    <property type="entry name" value="HELICc"/>
    <property type="match status" value="1"/>
</dbReference>
<feature type="domain" description="Helicase C-terminal" evidence="2">
    <location>
        <begin position="16"/>
        <end position="171"/>
    </location>
</feature>
<evidence type="ECO:0000256" key="1">
    <source>
        <dbReference type="SAM" id="MobiDB-lite"/>
    </source>
</evidence>
<name>A0A2T9YWQ7_9FUNG</name>
<dbReference type="InterPro" id="IPR027417">
    <property type="entry name" value="P-loop_NTPase"/>
</dbReference>
<comment type="caution">
    <text evidence="3">The sequence shown here is derived from an EMBL/GenBank/DDBJ whole genome shotgun (WGS) entry which is preliminary data.</text>
</comment>
<protein>
    <recommendedName>
        <fullName evidence="2">Helicase C-terminal domain-containing protein</fullName>
    </recommendedName>
</protein>
<dbReference type="Pfam" id="PF00271">
    <property type="entry name" value="Helicase_C"/>
    <property type="match status" value="1"/>
</dbReference>
<dbReference type="OrthoDB" id="16911at2759"/>
<evidence type="ECO:0000313" key="4">
    <source>
        <dbReference type="Proteomes" id="UP000245383"/>
    </source>
</evidence>
<dbReference type="GO" id="GO:0032042">
    <property type="term" value="P:mitochondrial DNA metabolic process"/>
    <property type="evidence" value="ECO:0007669"/>
    <property type="project" value="TreeGrafter"/>
</dbReference>